<keyword evidence="6" id="KW-1185">Reference proteome</keyword>
<dbReference type="InterPro" id="IPR026992">
    <property type="entry name" value="DIOX_N"/>
</dbReference>
<reference evidence="5" key="1">
    <citation type="journal article" date="2020" name="Stud. Mycol.">
        <title>101 Dothideomycetes genomes: a test case for predicting lifestyles and emergence of pathogens.</title>
        <authorList>
            <person name="Haridas S."/>
            <person name="Albert R."/>
            <person name="Binder M."/>
            <person name="Bloem J."/>
            <person name="Labutti K."/>
            <person name="Salamov A."/>
            <person name="Andreopoulos B."/>
            <person name="Baker S."/>
            <person name="Barry K."/>
            <person name="Bills G."/>
            <person name="Bluhm B."/>
            <person name="Cannon C."/>
            <person name="Castanera R."/>
            <person name="Culley D."/>
            <person name="Daum C."/>
            <person name="Ezra D."/>
            <person name="Gonzalez J."/>
            <person name="Henrissat B."/>
            <person name="Kuo A."/>
            <person name="Liang C."/>
            <person name="Lipzen A."/>
            <person name="Lutzoni F."/>
            <person name="Magnuson J."/>
            <person name="Mondo S."/>
            <person name="Nolan M."/>
            <person name="Ohm R."/>
            <person name="Pangilinan J."/>
            <person name="Park H.-J."/>
            <person name="Ramirez L."/>
            <person name="Alfaro M."/>
            <person name="Sun H."/>
            <person name="Tritt A."/>
            <person name="Yoshinaga Y."/>
            <person name="Zwiers L.-H."/>
            <person name="Turgeon B."/>
            <person name="Goodwin S."/>
            <person name="Spatafora J."/>
            <person name="Crous P."/>
            <person name="Grigoriev I."/>
        </authorList>
    </citation>
    <scope>NUCLEOTIDE SEQUENCE</scope>
    <source>
        <strain evidence="5">CBS 116435</strain>
    </source>
</reference>
<dbReference type="GO" id="GO:0016491">
    <property type="term" value="F:oxidoreductase activity"/>
    <property type="evidence" value="ECO:0007669"/>
    <property type="project" value="UniProtKB-KW"/>
</dbReference>
<dbReference type="PROSITE" id="PS51471">
    <property type="entry name" value="FE2OG_OXY"/>
    <property type="match status" value="1"/>
</dbReference>
<dbReference type="Pfam" id="PF14226">
    <property type="entry name" value="DIOX_N"/>
    <property type="match status" value="1"/>
</dbReference>
<dbReference type="Gene3D" id="2.60.120.330">
    <property type="entry name" value="B-lactam Antibiotic, Isopenicillin N Synthase, Chain"/>
    <property type="match status" value="1"/>
</dbReference>
<evidence type="ECO:0000256" key="3">
    <source>
        <dbReference type="SAM" id="MobiDB-lite"/>
    </source>
</evidence>
<dbReference type="OrthoDB" id="288590at2759"/>
<comment type="similarity">
    <text evidence="1 2">Belongs to the iron/ascorbate-dependent oxidoreductase family.</text>
</comment>
<feature type="domain" description="Fe2OG dioxygenase" evidence="4">
    <location>
        <begin position="194"/>
        <end position="313"/>
    </location>
</feature>
<evidence type="ECO:0000256" key="1">
    <source>
        <dbReference type="ARBA" id="ARBA00008056"/>
    </source>
</evidence>
<protein>
    <submittedName>
        <fullName evidence="5">Clavaminate synthase-like protein</fullName>
    </submittedName>
</protein>
<dbReference type="AlphaFoldDB" id="A0A9P4PZK6"/>
<dbReference type="InterPro" id="IPR027443">
    <property type="entry name" value="IPNS-like_sf"/>
</dbReference>
<feature type="region of interest" description="Disordered" evidence="3">
    <location>
        <begin position="1"/>
        <end position="20"/>
    </location>
</feature>
<accession>A0A9P4PZK6</accession>
<keyword evidence="2" id="KW-0408">Iron</keyword>
<evidence type="ECO:0000313" key="6">
    <source>
        <dbReference type="Proteomes" id="UP000799441"/>
    </source>
</evidence>
<evidence type="ECO:0000259" key="4">
    <source>
        <dbReference type="PROSITE" id="PS51471"/>
    </source>
</evidence>
<sequence>MPHAEDQLESEFTPTLYPPFPPDLPEVELETISLLKLLANDPAETVRVFEICKGRGFFYLSLEGTPSGQTILENSQKIAHIGSRTFDLPMSEKLNYTPKGQSLFGYKVAGATVTDKAGTKDTAEFFNVSKNDMILPESEMKTAWPSTILQERSVFTDYIRCAHETGMLILRVIAQGLGVDPEELMKRHRINELAGDHVRITRGPPREKEEMPEIQTPSHTDFGTITLLMNWLGGLQVWSNSSRSATLNDGQPTDTSGTWLWVKPKPGCAIINLGDAAVKFSNGVLCSGRHRVIPSPGTQGKWPRYSVVYFVRPEDACPMQVLKGSGIPEGGEAENEKGKPVLTAKEWIIKQAAGLGTKFSDEKR</sequence>
<gene>
    <name evidence="5" type="ORF">K431DRAFT_307584</name>
</gene>
<evidence type="ECO:0000256" key="2">
    <source>
        <dbReference type="RuleBase" id="RU003682"/>
    </source>
</evidence>
<proteinExistence type="inferred from homology"/>
<name>A0A9P4PZK6_9PEZI</name>
<dbReference type="GO" id="GO:0044283">
    <property type="term" value="P:small molecule biosynthetic process"/>
    <property type="evidence" value="ECO:0007669"/>
    <property type="project" value="UniProtKB-ARBA"/>
</dbReference>
<dbReference type="InterPro" id="IPR005123">
    <property type="entry name" value="Oxoglu/Fe-dep_dioxygenase_dom"/>
</dbReference>
<dbReference type="PANTHER" id="PTHR47990">
    <property type="entry name" value="2-OXOGLUTARATE (2OG) AND FE(II)-DEPENDENT OXYGENASE SUPERFAMILY PROTEIN-RELATED"/>
    <property type="match status" value="1"/>
</dbReference>
<organism evidence="5 6">
    <name type="scientific">Polychaeton citri CBS 116435</name>
    <dbReference type="NCBI Taxonomy" id="1314669"/>
    <lineage>
        <taxon>Eukaryota</taxon>
        <taxon>Fungi</taxon>
        <taxon>Dikarya</taxon>
        <taxon>Ascomycota</taxon>
        <taxon>Pezizomycotina</taxon>
        <taxon>Dothideomycetes</taxon>
        <taxon>Dothideomycetidae</taxon>
        <taxon>Capnodiales</taxon>
        <taxon>Capnodiaceae</taxon>
        <taxon>Polychaeton</taxon>
    </lineage>
</organism>
<dbReference type="SUPFAM" id="SSF51197">
    <property type="entry name" value="Clavaminate synthase-like"/>
    <property type="match status" value="1"/>
</dbReference>
<dbReference type="Pfam" id="PF03171">
    <property type="entry name" value="2OG-FeII_Oxy"/>
    <property type="match status" value="1"/>
</dbReference>
<evidence type="ECO:0000313" key="5">
    <source>
        <dbReference type="EMBL" id="KAF2716678.1"/>
    </source>
</evidence>
<keyword evidence="2" id="KW-0479">Metal-binding</keyword>
<keyword evidence="2" id="KW-0560">Oxidoreductase</keyword>
<dbReference type="Proteomes" id="UP000799441">
    <property type="component" value="Unassembled WGS sequence"/>
</dbReference>
<dbReference type="EMBL" id="MU003865">
    <property type="protein sequence ID" value="KAF2716678.1"/>
    <property type="molecule type" value="Genomic_DNA"/>
</dbReference>
<dbReference type="GO" id="GO:0046872">
    <property type="term" value="F:metal ion binding"/>
    <property type="evidence" value="ECO:0007669"/>
    <property type="project" value="UniProtKB-KW"/>
</dbReference>
<dbReference type="InterPro" id="IPR044861">
    <property type="entry name" value="IPNS-like_FE2OG_OXY"/>
</dbReference>
<comment type="caution">
    <text evidence="5">The sequence shown here is derived from an EMBL/GenBank/DDBJ whole genome shotgun (WGS) entry which is preliminary data.</text>
</comment>
<dbReference type="InterPro" id="IPR050231">
    <property type="entry name" value="Iron_ascorbate_oxido_reductase"/>
</dbReference>